<accession>A0ABQ6LIF4</accession>
<evidence type="ECO:0008006" key="5">
    <source>
        <dbReference type="Google" id="ProtNLM"/>
    </source>
</evidence>
<protein>
    <recommendedName>
        <fullName evidence="5">DUF5082 domain-containing protein</fullName>
    </recommendedName>
</protein>
<comment type="caution">
    <text evidence="3">The sequence shown here is derived from an EMBL/GenBank/DDBJ whole genome shotgun (WGS) entry which is preliminary data.</text>
</comment>
<keyword evidence="1" id="KW-0175">Coiled coil</keyword>
<feature type="region of interest" description="Disordered" evidence="2">
    <location>
        <begin position="1"/>
        <end position="21"/>
    </location>
</feature>
<sequence length="139" mass="15973">MAIEDYAKMKTESGKLRKENTEARKKITKRLDDCAKKAEKLKTSFKDNQGILDTFTKRADEGYAAWLKVADEIIPLQTELKEARKRKDTAKVKDLEGRIAKLDRKAAKEADKVSGAVKEYRNWMVFVDDWATSLEKFAL</sequence>
<evidence type="ECO:0000313" key="4">
    <source>
        <dbReference type="Proteomes" id="UP001239909"/>
    </source>
</evidence>
<organism evidence="3 4">
    <name type="scientific">Paralimibaculum aggregatum</name>
    <dbReference type="NCBI Taxonomy" id="3036245"/>
    <lineage>
        <taxon>Bacteria</taxon>
        <taxon>Pseudomonadati</taxon>
        <taxon>Pseudomonadota</taxon>
        <taxon>Alphaproteobacteria</taxon>
        <taxon>Rhodobacterales</taxon>
        <taxon>Paracoccaceae</taxon>
        <taxon>Paralimibaculum</taxon>
    </lineage>
</organism>
<dbReference type="EMBL" id="BSYI01000015">
    <property type="protein sequence ID" value="GMG83059.1"/>
    <property type="molecule type" value="Genomic_DNA"/>
</dbReference>
<evidence type="ECO:0000313" key="3">
    <source>
        <dbReference type="EMBL" id="GMG83059.1"/>
    </source>
</evidence>
<proteinExistence type="predicted"/>
<dbReference type="Proteomes" id="UP001239909">
    <property type="component" value="Unassembled WGS sequence"/>
</dbReference>
<keyword evidence="4" id="KW-1185">Reference proteome</keyword>
<reference evidence="3 4" key="1">
    <citation type="submission" date="2023-04" db="EMBL/GenBank/DDBJ databases">
        <title>Marinoamorphus aggregata gen. nov., sp. Nov., isolate from tissue of brittle star Ophioplocus japonicus.</title>
        <authorList>
            <person name="Kawano K."/>
            <person name="Sawayama S."/>
            <person name="Nakagawa S."/>
        </authorList>
    </citation>
    <scope>NUCLEOTIDE SEQUENCE [LARGE SCALE GENOMIC DNA]</scope>
    <source>
        <strain evidence="3 4">NKW23</strain>
    </source>
</reference>
<evidence type="ECO:0000256" key="1">
    <source>
        <dbReference type="SAM" id="Coils"/>
    </source>
</evidence>
<name>A0ABQ6LIF4_9RHOB</name>
<feature type="coiled-coil region" evidence="1">
    <location>
        <begin position="85"/>
        <end position="112"/>
    </location>
</feature>
<gene>
    <name evidence="3" type="ORF">LNKW23_22720</name>
</gene>
<dbReference type="RefSeq" id="WP_285671853.1">
    <property type="nucleotide sequence ID" value="NZ_BSYI01000015.1"/>
</dbReference>
<evidence type="ECO:0000256" key="2">
    <source>
        <dbReference type="SAM" id="MobiDB-lite"/>
    </source>
</evidence>